<keyword evidence="3" id="KW-1185">Reference proteome</keyword>
<organism evidence="2 3">
    <name type="scientific">Hesseltinella vesiculosa</name>
    <dbReference type="NCBI Taxonomy" id="101127"/>
    <lineage>
        <taxon>Eukaryota</taxon>
        <taxon>Fungi</taxon>
        <taxon>Fungi incertae sedis</taxon>
        <taxon>Mucoromycota</taxon>
        <taxon>Mucoromycotina</taxon>
        <taxon>Mucoromycetes</taxon>
        <taxon>Mucorales</taxon>
        <taxon>Cunninghamellaceae</taxon>
        <taxon>Hesseltinella</taxon>
    </lineage>
</organism>
<dbReference type="AlphaFoldDB" id="A0A1X2G9E6"/>
<keyword evidence="1" id="KW-1133">Transmembrane helix</keyword>
<evidence type="ECO:0000313" key="3">
    <source>
        <dbReference type="Proteomes" id="UP000242146"/>
    </source>
</evidence>
<keyword evidence="1" id="KW-0472">Membrane</keyword>
<gene>
    <name evidence="2" type="ORF">DM01DRAFT_1116235</name>
</gene>
<keyword evidence="1" id="KW-0812">Transmembrane</keyword>
<comment type="caution">
    <text evidence="2">The sequence shown here is derived from an EMBL/GenBank/DDBJ whole genome shotgun (WGS) entry which is preliminary data.</text>
</comment>
<feature type="transmembrane region" description="Helical" evidence="1">
    <location>
        <begin position="40"/>
        <end position="67"/>
    </location>
</feature>
<feature type="transmembrane region" description="Helical" evidence="1">
    <location>
        <begin position="87"/>
        <end position="107"/>
    </location>
</feature>
<dbReference type="Proteomes" id="UP000242146">
    <property type="component" value="Unassembled WGS sequence"/>
</dbReference>
<evidence type="ECO:0000313" key="2">
    <source>
        <dbReference type="EMBL" id="ORX48500.1"/>
    </source>
</evidence>
<reference evidence="2 3" key="1">
    <citation type="submission" date="2016-07" db="EMBL/GenBank/DDBJ databases">
        <title>Pervasive Adenine N6-methylation of Active Genes in Fungi.</title>
        <authorList>
            <consortium name="DOE Joint Genome Institute"/>
            <person name="Mondo S.J."/>
            <person name="Dannebaum R.O."/>
            <person name="Kuo R.C."/>
            <person name="Labutti K."/>
            <person name="Haridas S."/>
            <person name="Kuo A."/>
            <person name="Salamov A."/>
            <person name="Ahrendt S.R."/>
            <person name="Lipzen A."/>
            <person name="Sullivan W."/>
            <person name="Andreopoulos W.B."/>
            <person name="Clum A."/>
            <person name="Lindquist E."/>
            <person name="Daum C."/>
            <person name="Ramamoorthy G.K."/>
            <person name="Gryganskyi A."/>
            <person name="Culley D."/>
            <person name="Magnuson J.K."/>
            <person name="James T.Y."/>
            <person name="O'Malley M.A."/>
            <person name="Stajich J.E."/>
            <person name="Spatafora J.W."/>
            <person name="Visel A."/>
            <person name="Grigoriev I.V."/>
        </authorList>
    </citation>
    <scope>NUCLEOTIDE SEQUENCE [LARGE SCALE GENOMIC DNA]</scope>
    <source>
        <strain evidence="2 3">NRRL 3301</strain>
    </source>
</reference>
<evidence type="ECO:0000256" key="1">
    <source>
        <dbReference type="SAM" id="Phobius"/>
    </source>
</evidence>
<sequence>MKDDDGRGLRLLRKRYEEQELCQSVQQFCALKKKVSKQFFFLLSIFWVDEGISLFSPVQAVAVYFMASQVKLMCPICLANAELLGSLGVAHAMSAWITSSFWLFGFFDGESTCSPLGCA</sequence>
<dbReference type="EMBL" id="MCGT01000029">
    <property type="protein sequence ID" value="ORX48500.1"/>
    <property type="molecule type" value="Genomic_DNA"/>
</dbReference>
<proteinExistence type="predicted"/>
<accession>A0A1X2G9E6</accession>
<protein>
    <submittedName>
        <fullName evidence="2">Uncharacterized protein</fullName>
    </submittedName>
</protein>
<name>A0A1X2G9E6_9FUNG</name>